<feature type="coiled-coil region" evidence="1">
    <location>
        <begin position="445"/>
        <end position="486"/>
    </location>
</feature>
<dbReference type="PANTHER" id="PTHR13958">
    <property type="entry name" value="CENTROSOME-ASSOCIATED PROTEIN 350"/>
    <property type="match status" value="1"/>
</dbReference>
<feature type="compositionally biased region" description="Basic and acidic residues" evidence="2">
    <location>
        <begin position="1"/>
        <end position="10"/>
    </location>
</feature>
<sequence length="1057" mass="118585">MEKTLDENAKPSKLLSGSFSASDEPLTVNLGSVTSAPCKNTLHSPTLRLKPGTEVRFLDRSSDSAFSSQYDSSPRSSTGSSNPSEGTPLTVQVPIIIGDRVYVGPSRLSGTIAYMGPTHFAAGDMVGVVLDSPKGKHDGTAYGIRYFQCPPRCGIFCRLDNLRHMDAAKHSPNCRIRTEPFTAFLGSHTNGLDYRRVSLCNSNQFGRSSSARFTRRNPPFSSVIGEISPRTRSSPFDLDVRNLKRSKSDRFNFSRPQWKPPGSPTATTYSQSAHEKLFAKSLSYRSQTLPRPTRKPNLLVSFDLNASHDLEETTSVVSCPSLRSTIRNSSKTGKANSSISLPVTDSRRPFKTSKGSWSERFDRIIRSRTWSPDRSSTTRVRSRSAGSNSRLQPIVLSSETSKLTARHPQLYSSYPETESPNHSSGSTSSLLHSYLPKCLSADIVIECAQDRLVELQNQVVEAYRARAEVTQALDEQRRRYKELLDVYEQYRCGTLGPPKSRPLPSTSQLDAMHEQLSNEYERTKNLLFQLKRLSLQLDEQHVTKSRTTDESRKQTHPRHCSSTSSKIAAKNSLDAIEEQESETPPESVPPSSPASGLSTQIEVTVTSPDHVDCQIERLRVNSAHQRQCDKLLCKMVVCRETLRDKLKELQEQRSHIGHTQPESNEDQGDSTEREADNRLFDEVSVLELVLDSQSGLVEREKSQIRQFSVEMSVLQAEISHLSNGPMKEAHKAIKRLNRARTESDSAVNLVAELQERNNLLRHNVETTKLQMDNENDDQISVLRNTLRIHQLKQMEYKAKLLYHEQTKLMRSKHQELANVVNEFNLVSQMWASERDLKLYANQQLSDRLAMLTGNPVVSQQKNTRSKAQPSWEKRQDLNGSGSSVTKPDESPMVFSLFSALCKEIRRLQTRSADLVDALNNLNSGGCSATQLVHIRTLVHRSEQPACNSKTIKIPVRHSTRRQKSKRCHMKNGFGSFHSQTPSSCFDLSLSSKNLESVQTPNDTGSFASSTIDHPSSTSHAGLKARRRRPVSFYLKRSFEPVLEDTIREADEEQAESP</sequence>
<dbReference type="AlphaFoldDB" id="A0A4E0R5K2"/>
<feature type="region of interest" description="Disordered" evidence="2">
    <location>
        <begin position="651"/>
        <end position="674"/>
    </location>
</feature>
<feature type="compositionally biased region" description="Polar residues" evidence="2">
    <location>
        <begin position="326"/>
        <end position="343"/>
    </location>
</feature>
<feature type="region of interest" description="Disordered" evidence="2">
    <location>
        <begin position="996"/>
        <end position="1025"/>
    </location>
</feature>
<dbReference type="EMBL" id="JXXN02002312">
    <property type="protein sequence ID" value="THD23143.1"/>
    <property type="molecule type" value="Genomic_DNA"/>
</dbReference>
<reference evidence="4" key="1">
    <citation type="submission" date="2019-03" db="EMBL/GenBank/DDBJ databases">
        <title>Improved annotation for the trematode Fasciola hepatica.</title>
        <authorList>
            <person name="Choi Y.-J."/>
            <person name="Martin J."/>
            <person name="Mitreva M."/>
        </authorList>
    </citation>
    <scope>NUCLEOTIDE SEQUENCE [LARGE SCALE GENOMIC DNA]</scope>
</reference>
<feature type="coiled-coil region" evidence="1">
    <location>
        <begin position="697"/>
        <end position="770"/>
    </location>
</feature>
<name>A0A4E0R5K2_FASHE</name>
<keyword evidence="5" id="KW-1185">Reference proteome</keyword>
<dbReference type="SUPFAM" id="SSF74924">
    <property type="entry name" value="Cap-Gly domain"/>
    <property type="match status" value="1"/>
</dbReference>
<gene>
    <name evidence="4" type="ORF">D915_006261</name>
</gene>
<feature type="compositionally biased region" description="Polar residues" evidence="2">
    <location>
        <begin position="385"/>
        <end position="398"/>
    </location>
</feature>
<proteinExistence type="predicted"/>
<feature type="region of interest" description="Disordered" evidence="2">
    <location>
        <begin position="372"/>
        <end position="398"/>
    </location>
</feature>
<evidence type="ECO:0000256" key="2">
    <source>
        <dbReference type="SAM" id="MobiDB-lite"/>
    </source>
</evidence>
<evidence type="ECO:0000256" key="1">
    <source>
        <dbReference type="SAM" id="Coils"/>
    </source>
</evidence>
<feature type="compositionally biased region" description="Low complexity" evidence="2">
    <location>
        <begin position="64"/>
        <end position="88"/>
    </location>
</feature>
<dbReference type="InterPro" id="IPR000938">
    <property type="entry name" value="CAP-Gly_domain"/>
</dbReference>
<dbReference type="Gene3D" id="2.30.30.190">
    <property type="entry name" value="CAP Gly-rich-like domain"/>
    <property type="match status" value="1"/>
</dbReference>
<feature type="domain" description="CAP-Gly" evidence="3">
    <location>
        <begin position="116"/>
        <end position="158"/>
    </location>
</feature>
<dbReference type="GO" id="GO:0034453">
    <property type="term" value="P:microtubule anchoring"/>
    <property type="evidence" value="ECO:0007669"/>
    <property type="project" value="InterPro"/>
</dbReference>
<dbReference type="GO" id="GO:0005813">
    <property type="term" value="C:centrosome"/>
    <property type="evidence" value="ECO:0007669"/>
    <property type="project" value="InterPro"/>
</dbReference>
<dbReference type="SMART" id="SM01052">
    <property type="entry name" value="CAP_GLY"/>
    <property type="match status" value="1"/>
</dbReference>
<feature type="compositionally biased region" description="Basic and acidic residues" evidence="2">
    <location>
        <begin position="541"/>
        <end position="553"/>
    </location>
</feature>
<feature type="compositionally biased region" description="Polar residues" evidence="2">
    <location>
        <begin position="996"/>
        <end position="1019"/>
    </location>
</feature>
<dbReference type="InterPro" id="IPR036859">
    <property type="entry name" value="CAP-Gly_dom_sf"/>
</dbReference>
<dbReference type="Pfam" id="PF01302">
    <property type="entry name" value="CAP_GLY"/>
    <property type="match status" value="1"/>
</dbReference>
<accession>A0A4E0R5K2</accession>
<feature type="region of interest" description="Disordered" evidence="2">
    <location>
        <begin position="326"/>
        <end position="354"/>
    </location>
</feature>
<feature type="compositionally biased region" description="Polar residues" evidence="2">
    <location>
        <begin position="855"/>
        <end position="868"/>
    </location>
</feature>
<dbReference type="Proteomes" id="UP000230066">
    <property type="component" value="Unassembled WGS sequence"/>
</dbReference>
<dbReference type="InterPro" id="IPR028750">
    <property type="entry name" value="CEP350/CC187"/>
</dbReference>
<evidence type="ECO:0000313" key="5">
    <source>
        <dbReference type="Proteomes" id="UP000230066"/>
    </source>
</evidence>
<feature type="region of interest" description="Disordered" evidence="2">
    <location>
        <begin position="1"/>
        <end position="23"/>
    </location>
</feature>
<dbReference type="PROSITE" id="PS50245">
    <property type="entry name" value="CAP_GLY_2"/>
    <property type="match status" value="1"/>
</dbReference>
<evidence type="ECO:0000259" key="3">
    <source>
        <dbReference type="PROSITE" id="PS50245"/>
    </source>
</evidence>
<comment type="caution">
    <text evidence="4">The sequence shown here is derived from an EMBL/GenBank/DDBJ whole genome shotgun (WGS) entry which is preliminary data.</text>
</comment>
<evidence type="ECO:0000313" key="4">
    <source>
        <dbReference type="EMBL" id="THD23143.1"/>
    </source>
</evidence>
<feature type="region of interest" description="Disordered" evidence="2">
    <location>
        <begin position="853"/>
        <end position="886"/>
    </location>
</feature>
<feature type="region of interest" description="Disordered" evidence="2">
    <location>
        <begin position="541"/>
        <end position="598"/>
    </location>
</feature>
<feature type="region of interest" description="Disordered" evidence="2">
    <location>
        <begin position="251"/>
        <end position="270"/>
    </location>
</feature>
<organism evidence="4 5">
    <name type="scientific">Fasciola hepatica</name>
    <name type="common">Liver fluke</name>
    <dbReference type="NCBI Taxonomy" id="6192"/>
    <lineage>
        <taxon>Eukaryota</taxon>
        <taxon>Metazoa</taxon>
        <taxon>Spiralia</taxon>
        <taxon>Lophotrochozoa</taxon>
        <taxon>Platyhelminthes</taxon>
        <taxon>Trematoda</taxon>
        <taxon>Digenea</taxon>
        <taxon>Plagiorchiida</taxon>
        <taxon>Echinostomata</taxon>
        <taxon>Echinostomatoidea</taxon>
        <taxon>Fasciolidae</taxon>
        <taxon>Fasciola</taxon>
    </lineage>
</organism>
<dbReference type="PANTHER" id="PTHR13958:SF3">
    <property type="entry name" value="CAP-GLY DOMAIN-CONTAINING PROTEIN-RELATED"/>
    <property type="match status" value="1"/>
</dbReference>
<feature type="region of interest" description="Disordered" evidence="2">
    <location>
        <begin position="64"/>
        <end position="90"/>
    </location>
</feature>
<keyword evidence="1" id="KW-0175">Coiled coil</keyword>
<dbReference type="GO" id="GO:0008017">
    <property type="term" value="F:microtubule binding"/>
    <property type="evidence" value="ECO:0007669"/>
    <property type="project" value="InterPro"/>
</dbReference>
<protein>
    <submittedName>
        <fullName evidence="4">CAP-Gly domain-containing linker protein 1</fullName>
    </submittedName>
</protein>